<protein>
    <recommendedName>
        <fullName evidence="4">Nematode cuticle collagen N-terminal domain-containing protein</fullName>
    </recommendedName>
</protein>
<evidence type="ECO:0000259" key="4">
    <source>
        <dbReference type="SMART" id="SM01088"/>
    </source>
</evidence>
<reference evidence="5" key="1">
    <citation type="submission" date="2020-09" db="EMBL/GenBank/DDBJ databases">
        <authorList>
            <person name="Kikuchi T."/>
        </authorList>
    </citation>
    <scope>NUCLEOTIDE SEQUENCE</scope>
    <source>
        <strain evidence="5">SH1</strain>
    </source>
</reference>
<gene>
    <name evidence="5" type="ORF">BOKJ2_LOCUS4969</name>
</gene>
<evidence type="ECO:0000256" key="1">
    <source>
        <dbReference type="ARBA" id="ARBA00022737"/>
    </source>
</evidence>
<evidence type="ECO:0000256" key="2">
    <source>
        <dbReference type="SAM" id="MobiDB-lite"/>
    </source>
</evidence>
<feature type="compositionally biased region" description="Pro residues" evidence="2">
    <location>
        <begin position="196"/>
        <end position="211"/>
    </location>
</feature>
<accession>A0A811KCT0</accession>
<feature type="compositionally biased region" description="Low complexity" evidence="2">
    <location>
        <begin position="273"/>
        <end position="284"/>
    </location>
</feature>
<keyword evidence="6" id="KW-1185">Reference proteome</keyword>
<dbReference type="Pfam" id="PF01484">
    <property type="entry name" value="Col_cuticle_N"/>
    <property type="match status" value="1"/>
</dbReference>
<feature type="region of interest" description="Disordered" evidence="2">
    <location>
        <begin position="154"/>
        <end position="350"/>
    </location>
</feature>
<feature type="compositionally biased region" description="Basic and acidic residues" evidence="2">
    <location>
        <begin position="326"/>
        <end position="344"/>
    </location>
</feature>
<name>A0A811KCT0_9BILA</name>
<keyword evidence="3" id="KW-0812">Transmembrane</keyword>
<organism evidence="5 6">
    <name type="scientific">Bursaphelenchus okinawaensis</name>
    <dbReference type="NCBI Taxonomy" id="465554"/>
    <lineage>
        <taxon>Eukaryota</taxon>
        <taxon>Metazoa</taxon>
        <taxon>Ecdysozoa</taxon>
        <taxon>Nematoda</taxon>
        <taxon>Chromadorea</taxon>
        <taxon>Rhabditida</taxon>
        <taxon>Tylenchina</taxon>
        <taxon>Tylenchomorpha</taxon>
        <taxon>Aphelenchoidea</taxon>
        <taxon>Aphelenchoididae</taxon>
        <taxon>Bursaphelenchus</taxon>
    </lineage>
</organism>
<sequence>MTDYDYEMRLKYAKSYQTTVLVAVALSSLAVFSSIVVIPMVYFRMQQTLTIIEPNIEECKVQTEIIWKDIEATEEAIGTKPSAHRRLRRHTSRQLIASSGYSTAFPGKQNYATAKTVGLTAGPYENGTPDAKGTAAGDSNQQCCGCSVGLAGPVGPPGLPGDPGQDGPEGPKGTPGKDANLLEGNPTEDDFCFDCPPAPAGPPGDPGPPGVEGPTGEPGPNGRNGEPGPPGPPGYPGPTGEPGPPGEPGDPGNEGRITIEEGPPGPPGPPGPRGLQGAPGQDGRQGQDGGYGPMGPPGEKGARGPRGSNGADGARGKPGQNGPKGSCDHCPEPRLETGYWEKRPPQLLQV</sequence>
<dbReference type="SMART" id="SM01088">
    <property type="entry name" value="Col_cuticle_N"/>
    <property type="match status" value="1"/>
</dbReference>
<feature type="compositionally biased region" description="Low complexity" evidence="2">
    <location>
        <begin position="162"/>
        <end position="172"/>
    </location>
</feature>
<feature type="compositionally biased region" description="Pro residues" evidence="2">
    <location>
        <begin position="263"/>
        <end position="272"/>
    </location>
</feature>
<feature type="compositionally biased region" description="Low complexity" evidence="2">
    <location>
        <begin position="212"/>
        <end position="226"/>
    </location>
</feature>
<dbReference type="PANTHER" id="PTHR24637:SF301">
    <property type="entry name" value="NEMATODE CUTICLE COLLAGEN N-TERMINAL DOMAIN-CONTAINING PROTEIN"/>
    <property type="match status" value="1"/>
</dbReference>
<dbReference type="Proteomes" id="UP000783686">
    <property type="component" value="Unassembled WGS sequence"/>
</dbReference>
<dbReference type="EMBL" id="CAJFDH010000002">
    <property type="protein sequence ID" value="CAD5213168.1"/>
    <property type="molecule type" value="Genomic_DNA"/>
</dbReference>
<keyword evidence="3" id="KW-1133">Transmembrane helix</keyword>
<dbReference type="Pfam" id="PF01391">
    <property type="entry name" value="Collagen"/>
    <property type="match status" value="2"/>
</dbReference>
<feature type="domain" description="Nematode cuticle collagen N-terminal" evidence="4">
    <location>
        <begin position="20"/>
        <end position="70"/>
    </location>
</feature>
<dbReference type="InterPro" id="IPR002486">
    <property type="entry name" value="Col_cuticle_N"/>
</dbReference>
<feature type="compositionally biased region" description="Pro residues" evidence="2">
    <location>
        <begin position="227"/>
        <end position="248"/>
    </location>
</feature>
<dbReference type="Proteomes" id="UP000614601">
    <property type="component" value="Unassembled WGS sequence"/>
</dbReference>
<dbReference type="PANTHER" id="PTHR24637">
    <property type="entry name" value="COLLAGEN"/>
    <property type="match status" value="1"/>
</dbReference>
<evidence type="ECO:0000313" key="5">
    <source>
        <dbReference type="EMBL" id="CAD5213168.1"/>
    </source>
</evidence>
<dbReference type="InterPro" id="IPR008160">
    <property type="entry name" value="Collagen"/>
</dbReference>
<proteinExistence type="predicted"/>
<dbReference type="OrthoDB" id="5863482at2759"/>
<dbReference type="EMBL" id="CAJFCW020000002">
    <property type="protein sequence ID" value="CAG9099435.1"/>
    <property type="molecule type" value="Genomic_DNA"/>
</dbReference>
<keyword evidence="1" id="KW-0677">Repeat</keyword>
<dbReference type="AlphaFoldDB" id="A0A811KCT0"/>
<dbReference type="GO" id="GO:0042302">
    <property type="term" value="F:structural constituent of cuticle"/>
    <property type="evidence" value="ECO:0007669"/>
    <property type="project" value="InterPro"/>
</dbReference>
<evidence type="ECO:0000256" key="3">
    <source>
        <dbReference type="SAM" id="Phobius"/>
    </source>
</evidence>
<evidence type="ECO:0000313" key="6">
    <source>
        <dbReference type="Proteomes" id="UP000614601"/>
    </source>
</evidence>
<feature type="transmembrane region" description="Helical" evidence="3">
    <location>
        <begin position="20"/>
        <end position="43"/>
    </location>
</feature>
<keyword evidence="3" id="KW-0472">Membrane</keyword>
<comment type="caution">
    <text evidence="5">The sequence shown here is derived from an EMBL/GenBank/DDBJ whole genome shotgun (WGS) entry which is preliminary data.</text>
</comment>